<reference evidence="7 8" key="1">
    <citation type="submission" date="2022-03" db="EMBL/GenBank/DDBJ databases">
        <authorList>
            <person name="Macdonald S."/>
            <person name="Ahmed S."/>
            <person name="Newling K."/>
        </authorList>
    </citation>
    <scope>NUCLEOTIDE SEQUENCE [LARGE SCALE GENOMIC DNA]</scope>
</reference>
<gene>
    <name evidence="7" type="ORF">ERUC_LOCUS26782</name>
</gene>
<comment type="subcellular location">
    <subcellularLocation>
        <location evidence="1">Membrane</location>
        <topology evidence="1">Multi-pass membrane protein</topology>
    </subcellularLocation>
</comment>
<evidence type="ECO:0000256" key="1">
    <source>
        <dbReference type="ARBA" id="ARBA00004141"/>
    </source>
</evidence>
<accession>A0ABC8KQX4</accession>
<dbReference type="EMBL" id="CAKOAT010297376">
    <property type="protein sequence ID" value="CAH8361026.1"/>
    <property type="molecule type" value="Genomic_DNA"/>
</dbReference>
<comment type="caution">
    <text evidence="7">The sequence shown here is derived from an EMBL/GenBank/DDBJ whole genome shotgun (WGS) entry which is preliminary data.</text>
</comment>
<dbReference type="SMART" id="SM00454">
    <property type="entry name" value="SAM"/>
    <property type="match status" value="1"/>
</dbReference>
<keyword evidence="2 5" id="KW-0812">Transmembrane</keyword>
<evidence type="ECO:0000259" key="6">
    <source>
        <dbReference type="SMART" id="SM00454"/>
    </source>
</evidence>
<dbReference type="InterPro" id="IPR039175">
    <property type="entry name" value="TIM22"/>
</dbReference>
<feature type="transmembrane region" description="Helical" evidence="5">
    <location>
        <begin position="27"/>
        <end position="50"/>
    </location>
</feature>
<evidence type="ECO:0000256" key="4">
    <source>
        <dbReference type="ARBA" id="ARBA00023136"/>
    </source>
</evidence>
<keyword evidence="8" id="KW-1185">Reference proteome</keyword>
<dbReference type="Proteomes" id="UP001642260">
    <property type="component" value="Unassembled WGS sequence"/>
</dbReference>
<dbReference type="GO" id="GO:0016020">
    <property type="term" value="C:membrane"/>
    <property type="evidence" value="ECO:0007669"/>
    <property type="project" value="UniProtKB-SubCell"/>
</dbReference>
<organism evidence="7 8">
    <name type="scientific">Eruca vesicaria subsp. sativa</name>
    <name type="common">Garden rocket</name>
    <name type="synonym">Eruca sativa</name>
    <dbReference type="NCBI Taxonomy" id="29727"/>
    <lineage>
        <taxon>Eukaryota</taxon>
        <taxon>Viridiplantae</taxon>
        <taxon>Streptophyta</taxon>
        <taxon>Embryophyta</taxon>
        <taxon>Tracheophyta</taxon>
        <taxon>Spermatophyta</taxon>
        <taxon>Magnoliopsida</taxon>
        <taxon>eudicotyledons</taxon>
        <taxon>Gunneridae</taxon>
        <taxon>Pentapetalae</taxon>
        <taxon>rosids</taxon>
        <taxon>malvids</taxon>
        <taxon>Brassicales</taxon>
        <taxon>Brassicaceae</taxon>
        <taxon>Brassiceae</taxon>
        <taxon>Eruca</taxon>
    </lineage>
</organism>
<dbReference type="PANTHER" id="PTHR14110:SF23">
    <property type="entry name" value="MITOCHONDRIAL IMPORT INNER MEMBRANE TRANSLOCASE SUBUNIT TIM22"/>
    <property type="match status" value="1"/>
</dbReference>
<name>A0ABC8KQX4_ERUVS</name>
<evidence type="ECO:0000313" key="7">
    <source>
        <dbReference type="EMBL" id="CAH8361026.1"/>
    </source>
</evidence>
<sequence>MTTRLAGDGRDTMVTEHSSRKYQLIDAVLATTVGGVTGAAYGGIIGMVMAPLRRAQYARDCSALGAAGFGIKSIMTEIRGKDDLTNHIVSGSGAGLALSFVKQGVKAQPAHALFTAAGFAVLTGTVYKVNETITSRNAREALYTETRAMLSKLGLQKYEKNFKKGHLTDPTLPLLTDRELQEMNIPPGARLLILDHIKRYNKMVNRK</sequence>
<proteinExistence type="predicted"/>
<dbReference type="InterPro" id="IPR001660">
    <property type="entry name" value="SAM"/>
</dbReference>
<feature type="domain" description="SAM" evidence="6">
    <location>
        <begin position="138"/>
        <end position="203"/>
    </location>
</feature>
<keyword evidence="4 5" id="KW-0472">Membrane</keyword>
<protein>
    <recommendedName>
        <fullName evidence="6">SAM domain-containing protein</fullName>
    </recommendedName>
</protein>
<evidence type="ECO:0000256" key="3">
    <source>
        <dbReference type="ARBA" id="ARBA00022989"/>
    </source>
</evidence>
<dbReference type="InterPro" id="IPR013761">
    <property type="entry name" value="SAM/pointed_sf"/>
</dbReference>
<dbReference type="CDD" id="cd09487">
    <property type="entry name" value="SAM_superfamily"/>
    <property type="match status" value="1"/>
</dbReference>
<evidence type="ECO:0000313" key="8">
    <source>
        <dbReference type="Proteomes" id="UP001642260"/>
    </source>
</evidence>
<dbReference type="Gene3D" id="1.10.150.50">
    <property type="entry name" value="Transcription Factor, Ets-1"/>
    <property type="match status" value="1"/>
</dbReference>
<keyword evidence="3 5" id="KW-1133">Transmembrane helix</keyword>
<dbReference type="SUPFAM" id="SSF47769">
    <property type="entry name" value="SAM/Pointed domain"/>
    <property type="match status" value="1"/>
</dbReference>
<evidence type="ECO:0000256" key="5">
    <source>
        <dbReference type="SAM" id="Phobius"/>
    </source>
</evidence>
<dbReference type="PANTHER" id="PTHR14110">
    <property type="entry name" value="MITOCHONDRIAL IMPORT INNER MEMBRANE TRANSLOCASE SUBUNIT TIM22"/>
    <property type="match status" value="1"/>
</dbReference>
<dbReference type="Pfam" id="PF00536">
    <property type="entry name" value="SAM_1"/>
    <property type="match status" value="1"/>
</dbReference>
<evidence type="ECO:0000256" key="2">
    <source>
        <dbReference type="ARBA" id="ARBA00022692"/>
    </source>
</evidence>
<dbReference type="AlphaFoldDB" id="A0ABC8KQX4"/>